<reference evidence="2" key="1">
    <citation type="journal article" date="2019" name="Int. J. Syst. Evol. Microbiol.">
        <title>The Global Catalogue of Microorganisms (GCM) 10K type strain sequencing project: providing services to taxonomists for standard genome sequencing and annotation.</title>
        <authorList>
            <consortium name="The Broad Institute Genomics Platform"/>
            <consortium name="The Broad Institute Genome Sequencing Center for Infectious Disease"/>
            <person name="Wu L."/>
            <person name="Ma J."/>
        </authorList>
    </citation>
    <scope>NUCLEOTIDE SEQUENCE [LARGE SCALE GENOMIC DNA]</scope>
    <source>
        <strain evidence="2">JCM 16898</strain>
    </source>
</reference>
<sequence length="103" mass="11375">MGRQPLLIPEEAPVFRLPLRDMYLLNGNLTGLSQNLAPAPLSSLPNIAWPDDRSWVIATEVDLRSTYIAASSECVHDLLIDDGIEAFEVRPTDLVTLESDTVN</sequence>
<gene>
    <name evidence="1" type="ORF">GCM10022222_32300</name>
</gene>
<accession>A0ABP6W5A7</accession>
<evidence type="ECO:0000313" key="1">
    <source>
        <dbReference type="EMBL" id="GAA3546182.1"/>
    </source>
</evidence>
<proteinExistence type="predicted"/>
<protein>
    <submittedName>
        <fullName evidence="1">Uncharacterized protein</fullName>
    </submittedName>
</protein>
<evidence type="ECO:0000313" key="2">
    <source>
        <dbReference type="Proteomes" id="UP001500689"/>
    </source>
</evidence>
<dbReference type="Proteomes" id="UP001500689">
    <property type="component" value="Unassembled WGS sequence"/>
</dbReference>
<organism evidence="1 2">
    <name type="scientific">Amycolatopsis ultiminotia</name>
    <dbReference type="NCBI Taxonomy" id="543629"/>
    <lineage>
        <taxon>Bacteria</taxon>
        <taxon>Bacillati</taxon>
        <taxon>Actinomycetota</taxon>
        <taxon>Actinomycetes</taxon>
        <taxon>Pseudonocardiales</taxon>
        <taxon>Pseudonocardiaceae</taxon>
        <taxon>Amycolatopsis</taxon>
    </lineage>
</organism>
<dbReference type="EMBL" id="BAAAZN010000006">
    <property type="protein sequence ID" value="GAA3546182.1"/>
    <property type="molecule type" value="Genomic_DNA"/>
</dbReference>
<keyword evidence="2" id="KW-1185">Reference proteome</keyword>
<comment type="caution">
    <text evidence="1">The sequence shown here is derived from an EMBL/GenBank/DDBJ whole genome shotgun (WGS) entry which is preliminary data.</text>
</comment>
<name>A0ABP6W5A7_9PSEU</name>